<dbReference type="InterPro" id="IPR021124">
    <property type="entry name" value="CRISPR-assoc_prot_Cas5"/>
</dbReference>
<dbReference type="InterPro" id="IPR013337">
    <property type="entry name" value="CRISPR-assoc_prot_Cas5_Tneap"/>
</dbReference>
<dbReference type="NCBIfam" id="TIGR02593">
    <property type="entry name" value="CRISPR_cas5"/>
    <property type="match status" value="1"/>
</dbReference>
<dbReference type="Proteomes" id="UP001494672">
    <property type="component" value="Unassembled WGS sequence"/>
</dbReference>
<dbReference type="NCBIfam" id="TIGR01895">
    <property type="entry name" value="cas_Cas5t"/>
    <property type="match status" value="1"/>
</dbReference>
<evidence type="ECO:0000313" key="2">
    <source>
        <dbReference type="EMBL" id="MEQ2591781.1"/>
    </source>
</evidence>
<name>A0ABV1I729_9FIRM</name>
<evidence type="ECO:0000313" key="3">
    <source>
        <dbReference type="Proteomes" id="UP001494672"/>
    </source>
</evidence>
<protein>
    <submittedName>
        <fullName evidence="2">Type I-B CRISPR-associated protein Cas5b</fullName>
    </submittedName>
</protein>
<keyword evidence="1" id="KW-0051">Antiviral defense</keyword>
<dbReference type="InterPro" id="IPR013422">
    <property type="entry name" value="CRISPR-assoc_prot_Cas5_N"/>
</dbReference>
<sequence>MERAIRIECYQSTANYRKPSSFIIKESYPMPPYSTVIGMVHAVCGFKEYHPMKVSIQGTNSGSVSELYTRYSFSMDSKYDAVRHNVCIDEGDKKYGAFKGIAHVELICNSRMIIHIVPEEQDYDRVLEGLNNPVVYPSLGRYEDLLDIQSVREVTLSEDEEVETLNDIYMPVSSEIEMAGTVYTLTKEYEITKQGLRRWKREGGKIRVYHMTKGTVFEEVCVDDMGAVVALA</sequence>
<accession>A0ABV1I729</accession>
<dbReference type="Pfam" id="PF09704">
    <property type="entry name" value="Cas_Cas5d"/>
    <property type="match status" value="1"/>
</dbReference>
<evidence type="ECO:0000256" key="1">
    <source>
        <dbReference type="ARBA" id="ARBA00023118"/>
    </source>
</evidence>
<proteinExistence type="predicted"/>
<gene>
    <name evidence="2" type="primary">cas5b</name>
    <name evidence="2" type="ORF">AAAU18_02485</name>
</gene>
<dbReference type="EMBL" id="JBBNGJ010000001">
    <property type="protein sequence ID" value="MEQ2591781.1"/>
    <property type="molecule type" value="Genomic_DNA"/>
</dbReference>
<keyword evidence="3" id="KW-1185">Reference proteome</keyword>
<comment type="caution">
    <text evidence="2">The sequence shown here is derived from an EMBL/GenBank/DDBJ whole genome shotgun (WGS) entry which is preliminary data.</text>
</comment>
<dbReference type="RefSeq" id="WP_173796141.1">
    <property type="nucleotide sequence ID" value="NZ_JBBNGJ010000001.1"/>
</dbReference>
<organism evidence="2 3">
    <name type="scientific">Coprococcus aceti</name>
    <dbReference type="NCBI Taxonomy" id="2981786"/>
    <lineage>
        <taxon>Bacteria</taxon>
        <taxon>Bacillati</taxon>
        <taxon>Bacillota</taxon>
        <taxon>Clostridia</taxon>
        <taxon>Lachnospirales</taxon>
        <taxon>Lachnospiraceae</taxon>
        <taxon>Coprococcus</taxon>
    </lineage>
</organism>
<reference evidence="2 3" key="1">
    <citation type="submission" date="2024-04" db="EMBL/GenBank/DDBJ databases">
        <title>Human intestinal bacterial collection.</title>
        <authorList>
            <person name="Pauvert C."/>
            <person name="Hitch T.C.A."/>
            <person name="Clavel T."/>
        </authorList>
    </citation>
    <scope>NUCLEOTIDE SEQUENCE [LARGE SCALE GENOMIC DNA]</scope>
    <source>
        <strain evidence="2 3">CLA-AA-H181</strain>
    </source>
</reference>